<evidence type="ECO:0000259" key="21">
    <source>
        <dbReference type="PROSITE" id="PS51371"/>
    </source>
</evidence>
<keyword evidence="4 13" id="KW-0479">Metal-binding</keyword>
<evidence type="ECO:0000256" key="11">
    <source>
        <dbReference type="ARBA" id="ARBA00023122"/>
    </source>
</evidence>
<dbReference type="InterPro" id="IPR015875">
    <property type="entry name" value="IMP_DH/GMP_Rdtase_CS"/>
</dbReference>
<dbReference type="PROSITE" id="PS00487">
    <property type="entry name" value="IMP_DH_GMP_RED"/>
    <property type="match status" value="1"/>
</dbReference>
<evidence type="ECO:0000256" key="9">
    <source>
        <dbReference type="ARBA" id="ARBA00023002"/>
    </source>
</evidence>
<feature type="binding site" description="in other chain" evidence="13 17">
    <location>
        <position position="308"/>
    </location>
    <ligand>
        <name>K(+)</name>
        <dbReference type="ChEBI" id="CHEBI:29103"/>
        <note>ligand shared between two tetrameric partners</note>
    </ligand>
</feature>
<feature type="binding site" evidence="13 15">
    <location>
        <begin position="341"/>
        <end position="343"/>
    </location>
    <ligand>
        <name>IMP</name>
        <dbReference type="ChEBI" id="CHEBI:58053"/>
    </ligand>
</feature>
<feature type="domain" description="CBS" evidence="21">
    <location>
        <begin position="157"/>
        <end position="217"/>
    </location>
</feature>
<dbReference type="InterPro" id="IPR001093">
    <property type="entry name" value="IMP_DH_GMPRt"/>
</dbReference>
<dbReference type="OrthoDB" id="9805398at2"/>
<sequence length="492" mass="52770">MNRNSDKFLFEALTYDDVLLVPGYSEVLPRDTDTSSQLTRNIRLNIPLVSAAMDTVTEAELAIAIALEGGLGFIHKNMSIEKQAAQVRKVKRSQAGMILDPITLDIEARVKDAEAIMREFSIGGIPVVDAARVLKGIITNRDLRFIKDPQMKIKDIMTKDKLITAKAGVTLEAAEEILQEYKIEKLPIVDEQYKLTGLITYKDILKRKDKPHACKDEYGRLRVGAAVGVTADIEQRVEALVQAGVDVVSIDTAHGHSKGVIETCRRIKAAFPELEVIVGNIATPEAALALAEAGADAVKVGVGPGSICTTRVIAGVGVPQLSAVYECAEALKGKGIPVIADGGIRYSGDLVKAIAAGASSIMIGSLLAGTEEAPGEMIIFEGRKFKSYRGMGSLEAMESGSKDRYFQDAEDNIKKLVPEGIVGRVAYKGLVAEVLYQLVGGLQAGMGYCGTGTIDALQRDGKFVKITAAGVKESHPHDISITREAPNYSAKM</sequence>
<evidence type="ECO:0000256" key="17">
    <source>
        <dbReference type="PIRSR" id="PIRSR000130-4"/>
    </source>
</evidence>
<dbReference type="AlphaFoldDB" id="I5C189"/>
<gene>
    <name evidence="13" type="primary">guaB</name>
    <name evidence="22" type="ORF">A3SI_13188</name>
</gene>
<dbReference type="Pfam" id="PF00478">
    <property type="entry name" value="IMPDH"/>
    <property type="match status" value="1"/>
</dbReference>
<evidence type="ECO:0000313" key="22">
    <source>
        <dbReference type="EMBL" id="EIM75591.1"/>
    </source>
</evidence>
<evidence type="ECO:0000256" key="15">
    <source>
        <dbReference type="PIRSR" id="PIRSR000130-2"/>
    </source>
</evidence>
<evidence type="ECO:0000256" key="8">
    <source>
        <dbReference type="ARBA" id="ARBA00022958"/>
    </source>
</evidence>
<dbReference type="PANTHER" id="PTHR11911">
    <property type="entry name" value="INOSINE-5-MONOPHOSPHATE DEHYDROGENASE RELATED"/>
    <property type="match status" value="1"/>
</dbReference>
<keyword evidence="7 13" id="KW-0658">Purine biosynthesis</keyword>
<dbReference type="PANTHER" id="PTHR11911:SF111">
    <property type="entry name" value="INOSINE-5'-MONOPHOSPHATE DEHYDROGENASE"/>
    <property type="match status" value="1"/>
</dbReference>
<dbReference type="EMBL" id="AJYA01000029">
    <property type="protein sequence ID" value="EIM75591.1"/>
    <property type="molecule type" value="Genomic_DNA"/>
</dbReference>
<comment type="caution">
    <text evidence="13">Lacks conserved residue(s) required for the propagation of feature annotation.</text>
</comment>
<feature type="active site" description="Proton acceptor" evidence="13 14">
    <location>
        <position position="404"/>
    </location>
</feature>
<feature type="binding site" evidence="16">
    <location>
        <begin position="251"/>
        <end position="253"/>
    </location>
    <ligand>
        <name>NAD(+)</name>
        <dbReference type="ChEBI" id="CHEBI:57540"/>
    </ligand>
</feature>
<dbReference type="InterPro" id="IPR000644">
    <property type="entry name" value="CBS_dom"/>
</dbReference>
<dbReference type="GO" id="GO:0046872">
    <property type="term" value="F:metal ion binding"/>
    <property type="evidence" value="ECO:0007669"/>
    <property type="project" value="UniProtKB-UniRule"/>
</dbReference>
<dbReference type="InterPro" id="IPR013785">
    <property type="entry name" value="Aldolase_TIM"/>
</dbReference>
<evidence type="ECO:0000256" key="19">
    <source>
        <dbReference type="RuleBase" id="RU003927"/>
    </source>
</evidence>
<keyword evidence="23" id="KW-1185">Reference proteome</keyword>
<evidence type="ECO:0000256" key="3">
    <source>
        <dbReference type="ARBA" id="ARBA00011881"/>
    </source>
</evidence>
<feature type="binding site" evidence="13 15">
    <location>
        <position position="306"/>
    </location>
    <ligand>
        <name>IMP</name>
        <dbReference type="ChEBI" id="CHEBI:58053"/>
    </ligand>
</feature>
<dbReference type="Pfam" id="PF00571">
    <property type="entry name" value="CBS"/>
    <property type="match status" value="2"/>
</dbReference>
<evidence type="ECO:0000256" key="6">
    <source>
        <dbReference type="ARBA" id="ARBA00022749"/>
    </source>
</evidence>
<evidence type="ECO:0000256" key="7">
    <source>
        <dbReference type="ARBA" id="ARBA00022755"/>
    </source>
</evidence>
<comment type="pathway">
    <text evidence="13 20">Purine metabolism; XMP biosynthesis via de novo pathway; XMP from IMP: step 1/1.</text>
</comment>
<dbReference type="CDD" id="cd00381">
    <property type="entry name" value="IMPDH"/>
    <property type="match status" value="1"/>
</dbReference>
<feature type="binding site" evidence="13 15">
    <location>
        <begin position="364"/>
        <end position="365"/>
    </location>
    <ligand>
        <name>IMP</name>
        <dbReference type="ChEBI" id="CHEBI:58053"/>
    </ligand>
</feature>
<dbReference type="PATRIC" id="fig|1189621.3.peg.2749"/>
<dbReference type="SUPFAM" id="SSF51412">
    <property type="entry name" value="Inosine monophosphate dehydrogenase (IMPDH)"/>
    <property type="match status" value="1"/>
</dbReference>
<proteinExistence type="inferred from homology"/>
<reference evidence="22 23" key="1">
    <citation type="submission" date="2012-05" db="EMBL/GenBank/DDBJ databases">
        <title>Genome sequence of Nitritalea halalkaliphila LW7.</title>
        <authorList>
            <person name="Jangir P.K."/>
            <person name="Singh A."/>
            <person name="Shivaji S."/>
            <person name="Sharma R."/>
        </authorList>
    </citation>
    <scope>NUCLEOTIDE SEQUENCE [LARGE SCALE GENOMIC DNA]</scope>
    <source>
        <strain evidence="22 23">LW7</strain>
    </source>
</reference>
<evidence type="ECO:0000256" key="2">
    <source>
        <dbReference type="ARBA" id="ARBA00005502"/>
    </source>
</evidence>
<dbReference type="FunFam" id="3.20.20.70:FF:000003">
    <property type="entry name" value="GMP reductase"/>
    <property type="match status" value="1"/>
</dbReference>
<evidence type="ECO:0000256" key="18">
    <source>
        <dbReference type="PROSITE-ProRule" id="PRU00703"/>
    </source>
</evidence>
<feature type="binding site" evidence="13">
    <location>
        <position position="473"/>
    </location>
    <ligand>
        <name>K(+)</name>
        <dbReference type="ChEBI" id="CHEBI:29103"/>
        <note>ligand shared between two tetrameric partners</note>
    </ligand>
</feature>
<dbReference type="Proteomes" id="UP000005551">
    <property type="component" value="Unassembled WGS sequence"/>
</dbReference>
<evidence type="ECO:0000256" key="10">
    <source>
        <dbReference type="ARBA" id="ARBA00023027"/>
    </source>
</evidence>
<evidence type="ECO:0000256" key="14">
    <source>
        <dbReference type="PIRSR" id="PIRSR000130-1"/>
    </source>
</evidence>
<dbReference type="PIRSF" id="PIRSF000130">
    <property type="entry name" value="IMPDH"/>
    <property type="match status" value="1"/>
</dbReference>
<comment type="catalytic activity">
    <reaction evidence="12 13 20">
        <text>IMP + NAD(+) + H2O = XMP + NADH + H(+)</text>
        <dbReference type="Rhea" id="RHEA:11708"/>
        <dbReference type="ChEBI" id="CHEBI:15377"/>
        <dbReference type="ChEBI" id="CHEBI:15378"/>
        <dbReference type="ChEBI" id="CHEBI:57464"/>
        <dbReference type="ChEBI" id="CHEBI:57540"/>
        <dbReference type="ChEBI" id="CHEBI:57945"/>
        <dbReference type="ChEBI" id="CHEBI:58053"/>
        <dbReference type="EC" id="1.1.1.205"/>
    </reaction>
</comment>
<dbReference type="RefSeq" id="WP_009055808.1">
    <property type="nucleotide sequence ID" value="NZ_AJYA01000029.1"/>
</dbReference>
<dbReference type="PROSITE" id="PS51371">
    <property type="entry name" value="CBS"/>
    <property type="match status" value="2"/>
</dbReference>
<feature type="binding site" evidence="13 15">
    <location>
        <position position="419"/>
    </location>
    <ligand>
        <name>IMP</name>
        <dbReference type="ChEBI" id="CHEBI:58053"/>
    </ligand>
</feature>
<feature type="binding site" description="in other chain" evidence="13 17">
    <location>
        <position position="303"/>
    </location>
    <ligand>
        <name>K(+)</name>
        <dbReference type="ChEBI" id="CHEBI:29103"/>
        <note>ligand shared between two tetrameric partners</note>
    </ligand>
</feature>
<comment type="caution">
    <text evidence="22">The sequence shown here is derived from an EMBL/GenBank/DDBJ whole genome shotgun (WGS) entry which is preliminary data.</text>
</comment>
<evidence type="ECO:0000256" key="1">
    <source>
        <dbReference type="ARBA" id="ARBA00001958"/>
    </source>
</evidence>
<evidence type="ECO:0000313" key="23">
    <source>
        <dbReference type="Proteomes" id="UP000005551"/>
    </source>
</evidence>
<dbReference type="HAMAP" id="MF_01964">
    <property type="entry name" value="IMPDH"/>
    <property type="match status" value="1"/>
</dbReference>
<dbReference type="InterPro" id="IPR005990">
    <property type="entry name" value="IMP_DH"/>
</dbReference>
<dbReference type="EC" id="1.1.1.205" evidence="13 20"/>
<dbReference type="NCBIfam" id="TIGR01302">
    <property type="entry name" value="IMP_dehydrog"/>
    <property type="match status" value="1"/>
</dbReference>
<feature type="binding site" evidence="13">
    <location>
        <position position="251"/>
    </location>
    <ligand>
        <name>NAD(+)</name>
        <dbReference type="ChEBI" id="CHEBI:57540"/>
    </ligand>
</feature>
<keyword evidence="6 13" id="KW-0332">GMP biosynthesis</keyword>
<dbReference type="SMART" id="SM01240">
    <property type="entry name" value="IMPDH"/>
    <property type="match status" value="1"/>
</dbReference>
<feature type="binding site" evidence="13">
    <location>
        <position position="475"/>
    </location>
    <ligand>
        <name>K(+)</name>
        <dbReference type="ChEBI" id="CHEBI:29103"/>
        <note>ligand shared between two tetrameric partners</note>
    </ligand>
</feature>
<dbReference type="GO" id="GO:0003938">
    <property type="term" value="F:IMP dehydrogenase activity"/>
    <property type="evidence" value="ECO:0007669"/>
    <property type="project" value="UniProtKB-UniRule"/>
</dbReference>
<comment type="activity regulation">
    <text evidence="13">Mycophenolic acid (MPA) is a non-competitive inhibitor that prevents formation of the closed enzyme conformation by binding to the same site as the amobile flap. In contrast, mizoribine monophosphate (MZP) is a competitive inhibitor that induces the closed conformation. MPA is a potent inhibitor of mammalian IMPDHs but a poor inhibitor of the bacterial enzymes. MZP is a more potent inhibitor of bacterial IMPDH.</text>
</comment>
<keyword evidence="10 13" id="KW-0520">NAD</keyword>
<accession>I5C189</accession>
<comment type="cofactor">
    <cofactor evidence="1 13">
        <name>K(+)</name>
        <dbReference type="ChEBI" id="CHEBI:29103"/>
    </cofactor>
</comment>
<comment type="function">
    <text evidence="13">Catalyzes the conversion of inosine 5'-phosphate (IMP) to xanthosine 5'-phosphate (XMP), the first committed and rate-limiting step in the de novo synthesis of guanine nucleotides, and therefore plays an important role in the regulation of cell growth.</text>
</comment>
<feature type="binding site" evidence="13">
    <location>
        <position position="474"/>
    </location>
    <ligand>
        <name>K(+)</name>
        <dbReference type="ChEBI" id="CHEBI:29103"/>
        <note>ligand shared between two tetrameric partners</note>
    </ligand>
</feature>
<evidence type="ECO:0000256" key="13">
    <source>
        <dbReference type="HAMAP-Rule" id="MF_01964"/>
    </source>
</evidence>
<name>I5C189_9BACT</name>
<dbReference type="GO" id="GO:0006183">
    <property type="term" value="P:GTP biosynthetic process"/>
    <property type="evidence" value="ECO:0007669"/>
    <property type="project" value="TreeGrafter"/>
</dbReference>
<evidence type="ECO:0000256" key="5">
    <source>
        <dbReference type="ARBA" id="ARBA00022737"/>
    </source>
</evidence>
<keyword evidence="8 13" id="KW-0630">Potassium</keyword>
<dbReference type="Gene3D" id="3.20.20.70">
    <property type="entry name" value="Aldolase class I"/>
    <property type="match status" value="1"/>
</dbReference>
<dbReference type="InterPro" id="IPR046342">
    <property type="entry name" value="CBS_dom_sf"/>
</dbReference>
<feature type="binding site" evidence="13 16">
    <location>
        <begin position="301"/>
        <end position="303"/>
    </location>
    <ligand>
        <name>NAD(+)</name>
        <dbReference type="ChEBI" id="CHEBI:57540"/>
    </ligand>
</feature>
<feature type="binding site" evidence="13 15">
    <location>
        <begin position="388"/>
        <end position="392"/>
    </location>
    <ligand>
        <name>IMP</name>
        <dbReference type="ChEBI" id="CHEBI:58053"/>
    </ligand>
</feature>
<dbReference type="SUPFAM" id="SSF54631">
    <property type="entry name" value="CBS-domain pair"/>
    <property type="match status" value="1"/>
</dbReference>
<protein>
    <recommendedName>
        <fullName evidence="13 20">Inosine-5'-monophosphate dehydrogenase</fullName>
        <shortName evidence="13">IMP dehydrogenase</shortName>
        <shortName evidence="13">IMPD</shortName>
        <shortName evidence="13">IMPDH</shortName>
        <ecNumber evidence="13 20">1.1.1.205</ecNumber>
    </recommendedName>
</protein>
<keyword evidence="9 13" id="KW-0560">Oxidoreductase</keyword>
<feature type="active site" description="Thioimidate intermediate" evidence="13 14">
    <location>
        <position position="308"/>
    </location>
</feature>
<dbReference type="SMART" id="SM00116">
    <property type="entry name" value="CBS"/>
    <property type="match status" value="2"/>
</dbReference>
<comment type="subunit">
    <text evidence="3 13">Homotetramer.</text>
</comment>
<dbReference type="UniPathway" id="UPA00601">
    <property type="reaction ID" value="UER00295"/>
</dbReference>
<evidence type="ECO:0000256" key="4">
    <source>
        <dbReference type="ARBA" id="ARBA00022723"/>
    </source>
</evidence>
<evidence type="ECO:0000256" key="12">
    <source>
        <dbReference type="ARBA" id="ARBA00048028"/>
    </source>
</evidence>
<feature type="binding site" description="in other chain" evidence="13 17">
    <location>
        <position position="305"/>
    </location>
    <ligand>
        <name>K(+)</name>
        <dbReference type="ChEBI" id="CHEBI:29103"/>
        <note>ligand shared between two tetrameric partners</note>
    </ligand>
</feature>
<comment type="similarity">
    <text evidence="2 13 19">Belongs to the IMPDH/GMPR family.</text>
</comment>
<feature type="domain" description="CBS" evidence="21">
    <location>
        <begin position="97"/>
        <end position="153"/>
    </location>
</feature>
<dbReference type="GO" id="GO:0000166">
    <property type="term" value="F:nucleotide binding"/>
    <property type="evidence" value="ECO:0007669"/>
    <property type="project" value="UniProtKB-UniRule"/>
</dbReference>
<dbReference type="STRING" id="1189621.A3SI_13188"/>
<evidence type="ECO:0000256" key="16">
    <source>
        <dbReference type="PIRSR" id="PIRSR000130-3"/>
    </source>
</evidence>
<keyword evidence="11 18" id="KW-0129">CBS domain</keyword>
<keyword evidence="5" id="KW-0677">Repeat</keyword>
<organism evidence="22 23">
    <name type="scientific">Nitritalea halalkaliphila LW7</name>
    <dbReference type="NCBI Taxonomy" id="1189621"/>
    <lineage>
        <taxon>Bacteria</taxon>
        <taxon>Pseudomonadati</taxon>
        <taxon>Bacteroidota</taxon>
        <taxon>Cytophagia</taxon>
        <taxon>Cytophagales</taxon>
        <taxon>Cyclobacteriaceae</taxon>
        <taxon>Nitritalea</taxon>
    </lineage>
</organism>
<dbReference type="CDD" id="cd04601">
    <property type="entry name" value="CBS_pair_IMPDH"/>
    <property type="match status" value="1"/>
</dbReference>
<dbReference type="GO" id="GO:0006177">
    <property type="term" value="P:GMP biosynthetic process"/>
    <property type="evidence" value="ECO:0007669"/>
    <property type="project" value="UniProtKB-UniRule"/>
</dbReference>
<evidence type="ECO:0000256" key="20">
    <source>
        <dbReference type="RuleBase" id="RU003928"/>
    </source>
</evidence>